<feature type="chain" id="PRO_5021391931" evidence="1">
    <location>
        <begin position="27"/>
        <end position="162"/>
    </location>
</feature>
<evidence type="ECO:0000313" key="2">
    <source>
        <dbReference type="EMBL" id="TGE06525.1"/>
    </source>
</evidence>
<feature type="signal peptide" evidence="1">
    <location>
        <begin position="1"/>
        <end position="26"/>
    </location>
</feature>
<gene>
    <name evidence="2" type="ORF">EU556_16965</name>
</gene>
<comment type="caution">
    <text evidence="2">The sequence shown here is derived from an EMBL/GenBank/DDBJ whole genome shotgun (WGS) entry which is preliminary data.</text>
</comment>
<proteinExistence type="predicted"/>
<accession>A0A4Z0P4D1</accession>
<sequence>MRLNRYAFLLPGLLLGLASCMGTQSAVETKAATATRPAKPTQPVAVDVTQLVGLSIDELRQVLGPAHEASTSKPGLEPTPAELKLTNGEGWINTFERNGQTIIVAFHARTRKVRDIVLVGTNEEELLQRGNLSLTSSRYIVLPFTQSDSAANISGLRVVARN</sequence>
<evidence type="ECO:0000256" key="1">
    <source>
        <dbReference type="SAM" id="SignalP"/>
    </source>
</evidence>
<organism evidence="2 3">
    <name type="scientific">Hymenobacter fodinae</name>
    <dbReference type="NCBI Taxonomy" id="2510796"/>
    <lineage>
        <taxon>Bacteria</taxon>
        <taxon>Pseudomonadati</taxon>
        <taxon>Bacteroidota</taxon>
        <taxon>Cytophagia</taxon>
        <taxon>Cytophagales</taxon>
        <taxon>Hymenobacteraceae</taxon>
        <taxon>Hymenobacter</taxon>
    </lineage>
</organism>
<reference evidence="2 3" key="1">
    <citation type="submission" date="2019-04" db="EMBL/GenBank/DDBJ databases">
        <authorList>
            <person name="Feng G."/>
            <person name="Zhang J."/>
            <person name="Zhu H."/>
        </authorList>
    </citation>
    <scope>NUCLEOTIDE SEQUENCE [LARGE SCALE GENOMIC DNA]</scope>
    <source>
        <strain evidence="2 3">92R-1</strain>
    </source>
</reference>
<keyword evidence="3" id="KW-1185">Reference proteome</keyword>
<dbReference type="Proteomes" id="UP000298337">
    <property type="component" value="Unassembled WGS sequence"/>
</dbReference>
<name>A0A4Z0P4D1_9BACT</name>
<dbReference type="EMBL" id="SRLA01000003">
    <property type="protein sequence ID" value="TGE06525.1"/>
    <property type="molecule type" value="Genomic_DNA"/>
</dbReference>
<keyword evidence="1" id="KW-0732">Signal</keyword>
<dbReference type="PROSITE" id="PS51257">
    <property type="entry name" value="PROKAR_LIPOPROTEIN"/>
    <property type="match status" value="1"/>
</dbReference>
<evidence type="ECO:0000313" key="3">
    <source>
        <dbReference type="Proteomes" id="UP000298337"/>
    </source>
</evidence>
<dbReference type="AlphaFoldDB" id="A0A4Z0P4D1"/>
<protein>
    <submittedName>
        <fullName evidence="2">Uncharacterized protein</fullName>
    </submittedName>
</protein>